<dbReference type="EMBL" id="CP000473">
    <property type="protein sequence ID" value="ABJ82605.1"/>
    <property type="molecule type" value="Genomic_DNA"/>
</dbReference>
<protein>
    <recommendedName>
        <fullName evidence="2">Glycosyl hydrolase, BNR repeat-containing protein</fullName>
    </recommendedName>
</protein>
<dbReference type="STRING" id="234267.Acid_1615"/>
<dbReference type="KEGG" id="sus:Acid_1615"/>
<dbReference type="Gene3D" id="2.130.10.10">
    <property type="entry name" value="YVTN repeat-like/Quinoprotein amine dehydrogenase"/>
    <property type="match status" value="1"/>
</dbReference>
<dbReference type="AlphaFoldDB" id="Q028F2"/>
<evidence type="ECO:0000313" key="1">
    <source>
        <dbReference type="EMBL" id="ABJ82605.1"/>
    </source>
</evidence>
<sequence>MSKTYELYRSSKGGATGSWDKRASWTDYTATLSVDRTSADNVYRGGGFWTSSDGGQLFNSLAGPHADLHEFATDPTNPGLLYTVCDGGIYRSLDFGTHWAFFGEGLANVQFYDHSVSVTDSNIAIGGTQDNGTIRYDGSSTVWSYIGGGDGGTVDIDPSNSSRLYAQIVDPGGDPGTQYIASMSTSANGGASFTNIGLGLPAAPTCQNGYFQVVPTFLSRILASCQDLWTRTLVGGPLTEPWHRILCTSANAFACPVGSPIVGGDVTRTAVDASVNLYYAGTSTGELWAGPNGADWKRVATGIGGVRDTVSTPTIRLISM</sequence>
<gene>
    <name evidence="1" type="ordered locus">Acid_1615</name>
</gene>
<name>Q028F2_SOLUE</name>
<dbReference type="HOGENOM" id="CLU_868503_0_0_0"/>
<dbReference type="eggNOG" id="COG4447">
    <property type="taxonomic scope" value="Bacteria"/>
</dbReference>
<dbReference type="InterPro" id="IPR015943">
    <property type="entry name" value="WD40/YVTN_repeat-like_dom_sf"/>
</dbReference>
<evidence type="ECO:0008006" key="2">
    <source>
        <dbReference type="Google" id="ProtNLM"/>
    </source>
</evidence>
<organism evidence="1">
    <name type="scientific">Solibacter usitatus (strain Ellin6076)</name>
    <dbReference type="NCBI Taxonomy" id="234267"/>
    <lineage>
        <taxon>Bacteria</taxon>
        <taxon>Pseudomonadati</taxon>
        <taxon>Acidobacteriota</taxon>
        <taxon>Terriglobia</taxon>
        <taxon>Bryobacterales</taxon>
        <taxon>Solibacteraceae</taxon>
        <taxon>Candidatus Solibacter</taxon>
    </lineage>
</organism>
<reference evidence="1" key="1">
    <citation type="submission" date="2006-10" db="EMBL/GenBank/DDBJ databases">
        <title>Complete sequence of Solibacter usitatus Ellin6076.</title>
        <authorList>
            <consortium name="US DOE Joint Genome Institute"/>
            <person name="Copeland A."/>
            <person name="Lucas S."/>
            <person name="Lapidus A."/>
            <person name="Barry K."/>
            <person name="Detter J.C."/>
            <person name="Glavina del Rio T."/>
            <person name="Hammon N."/>
            <person name="Israni S."/>
            <person name="Dalin E."/>
            <person name="Tice H."/>
            <person name="Pitluck S."/>
            <person name="Thompson L.S."/>
            <person name="Brettin T."/>
            <person name="Bruce D."/>
            <person name="Han C."/>
            <person name="Tapia R."/>
            <person name="Gilna P."/>
            <person name="Schmutz J."/>
            <person name="Larimer F."/>
            <person name="Land M."/>
            <person name="Hauser L."/>
            <person name="Kyrpides N."/>
            <person name="Mikhailova N."/>
            <person name="Janssen P.H."/>
            <person name="Kuske C.R."/>
            <person name="Richardson P."/>
        </authorList>
    </citation>
    <scope>NUCLEOTIDE SEQUENCE</scope>
    <source>
        <strain evidence="1">Ellin6076</strain>
    </source>
</reference>
<dbReference type="InParanoid" id="Q028F2"/>
<proteinExistence type="predicted"/>
<dbReference type="SUPFAM" id="SSF110296">
    <property type="entry name" value="Oligoxyloglucan reducing end-specific cellobiohydrolase"/>
    <property type="match status" value="1"/>
</dbReference>
<accession>Q028F2</accession>